<feature type="compositionally biased region" description="Basic and acidic residues" evidence="1">
    <location>
        <begin position="483"/>
        <end position="493"/>
    </location>
</feature>
<keyword evidence="2" id="KW-1133">Transmembrane helix</keyword>
<protein>
    <submittedName>
        <fullName evidence="3">Uncharacterized protein</fullName>
    </submittedName>
</protein>
<evidence type="ECO:0000313" key="3">
    <source>
        <dbReference type="EMBL" id="WWD19718.1"/>
    </source>
</evidence>
<feature type="region of interest" description="Disordered" evidence="1">
    <location>
        <begin position="248"/>
        <end position="267"/>
    </location>
</feature>
<evidence type="ECO:0000256" key="2">
    <source>
        <dbReference type="SAM" id="Phobius"/>
    </source>
</evidence>
<feature type="compositionally biased region" description="Basic and acidic residues" evidence="1">
    <location>
        <begin position="440"/>
        <end position="454"/>
    </location>
</feature>
<dbReference type="EMBL" id="CP144057">
    <property type="protein sequence ID" value="WWD19718.1"/>
    <property type="molecule type" value="Genomic_DNA"/>
</dbReference>
<feature type="compositionally biased region" description="Polar residues" evidence="1">
    <location>
        <begin position="494"/>
        <end position="508"/>
    </location>
</feature>
<keyword evidence="4" id="KW-1185">Reference proteome</keyword>
<reference evidence="3" key="1">
    <citation type="submission" date="2017-08" db="EMBL/GenBank/DDBJ databases">
        <authorList>
            <person name="Cuomo C."/>
            <person name="Billmyre B."/>
            <person name="Heitman J."/>
        </authorList>
    </citation>
    <scope>NUCLEOTIDE SEQUENCE</scope>
    <source>
        <strain evidence="3">CBS 12478</strain>
    </source>
</reference>
<sequence length="542" mass="58620">MGKLSDAAIITLVVISPLLFFSLLILFALWYRRRQARGRSVTTSTTIRSTRMVEKGMERGQPTLAGPGYPHSLNGGEVKAGPTGEETLKGVGRGSEGSIVRPHFAERPISVRRLSVNPNEPDRIDRINSVSSTIHDNPYQPDDNQIMSSTLSGALNATNPSMDLRNQSQISTSVTNAFLKRSNGQATTSVDSAVVDVGERRPSLLSVGDLDSKERGSLSVRRISAGGIEDVLVVKGISADEIPSNTWPLVQREPGHPAHPYSSESLSRTSIVGRQTIPFPEPHINVPYIRAPPAPESRRRPTTTNMKKHRPDSLTLVQSFNSSDKITSSYETGATVTSFISNRAIKSASTSFVIATPDEEEEDQDGGGKPTADASKLGINSIELVEPTTTPTTSTTVDAKLFEAWRGFPPKMKSANPIILSQLPLRQPSEGIPSIPNSLEARKAPFGNEKEREGSTTSTSYKRSSGRITNLADLVKQNQQTDKPTRSDDKDTSFDANSSNVSRRQTIVSERPPIISPLELDPNFRGGSEGASDEDAILGTAL</sequence>
<keyword evidence="2" id="KW-0472">Membrane</keyword>
<feature type="region of interest" description="Disordered" evidence="1">
    <location>
        <begin position="59"/>
        <end position="97"/>
    </location>
</feature>
<feature type="region of interest" description="Disordered" evidence="1">
    <location>
        <begin position="282"/>
        <end position="310"/>
    </location>
</feature>
<dbReference type="RefSeq" id="XP_031861676.2">
    <property type="nucleotide sequence ID" value="XM_032004074.2"/>
</dbReference>
<name>A0AAJ8MXU9_9TREE</name>
<reference evidence="3" key="2">
    <citation type="submission" date="2024-01" db="EMBL/GenBank/DDBJ databases">
        <title>Comparative genomics of Cryptococcus and Kwoniella reveals pathogenesis evolution and contrasting modes of karyotype evolution via chromosome fusion or intercentromeric recombination.</title>
        <authorList>
            <person name="Coelho M.A."/>
            <person name="David-Palma M."/>
            <person name="Shea T."/>
            <person name="Bowers K."/>
            <person name="McGinley-Smith S."/>
            <person name="Mohammad A.W."/>
            <person name="Gnirke A."/>
            <person name="Yurkov A.M."/>
            <person name="Nowrousian M."/>
            <person name="Sun S."/>
            <person name="Cuomo C.A."/>
            <person name="Heitman J."/>
        </authorList>
    </citation>
    <scope>NUCLEOTIDE SEQUENCE</scope>
    <source>
        <strain evidence="3">CBS 12478</strain>
    </source>
</reference>
<organism evidence="3 4">
    <name type="scientific">Kwoniella shandongensis</name>
    <dbReference type="NCBI Taxonomy" id="1734106"/>
    <lineage>
        <taxon>Eukaryota</taxon>
        <taxon>Fungi</taxon>
        <taxon>Dikarya</taxon>
        <taxon>Basidiomycota</taxon>
        <taxon>Agaricomycotina</taxon>
        <taxon>Tremellomycetes</taxon>
        <taxon>Tremellales</taxon>
        <taxon>Cryptococcaceae</taxon>
        <taxon>Kwoniella</taxon>
    </lineage>
</organism>
<accession>A0AAJ8MXU9</accession>
<evidence type="ECO:0000313" key="4">
    <source>
        <dbReference type="Proteomes" id="UP000322225"/>
    </source>
</evidence>
<feature type="compositionally biased region" description="Polar residues" evidence="1">
    <location>
        <begin position="455"/>
        <end position="468"/>
    </location>
</feature>
<proteinExistence type="predicted"/>
<keyword evidence="2" id="KW-0812">Transmembrane</keyword>
<dbReference type="AlphaFoldDB" id="A0AAJ8MXU9"/>
<evidence type="ECO:0000256" key="1">
    <source>
        <dbReference type="SAM" id="MobiDB-lite"/>
    </source>
</evidence>
<gene>
    <name evidence="3" type="ORF">CI109_104182</name>
</gene>
<feature type="transmembrane region" description="Helical" evidence="2">
    <location>
        <begin position="7"/>
        <end position="31"/>
    </location>
</feature>
<dbReference type="Proteomes" id="UP000322225">
    <property type="component" value="Chromosome 7"/>
</dbReference>
<dbReference type="KEGG" id="ksn:43588205"/>
<feature type="region of interest" description="Disordered" evidence="1">
    <location>
        <begin position="430"/>
        <end position="542"/>
    </location>
</feature>
<dbReference type="GeneID" id="43588205"/>